<gene>
    <name evidence="3" type="ORF">ECRASSUSDP1_LOCUS13221</name>
</gene>
<organism evidence="3 4">
    <name type="scientific">Euplotes crassus</name>
    <dbReference type="NCBI Taxonomy" id="5936"/>
    <lineage>
        <taxon>Eukaryota</taxon>
        <taxon>Sar</taxon>
        <taxon>Alveolata</taxon>
        <taxon>Ciliophora</taxon>
        <taxon>Intramacronucleata</taxon>
        <taxon>Spirotrichea</taxon>
        <taxon>Hypotrichia</taxon>
        <taxon>Euplotida</taxon>
        <taxon>Euplotidae</taxon>
        <taxon>Moneuplotes</taxon>
    </lineage>
</organism>
<dbReference type="Pfam" id="PF23106">
    <property type="entry name" value="EGF_Teneurin"/>
    <property type="match status" value="1"/>
</dbReference>
<dbReference type="SUPFAM" id="SSF57196">
    <property type="entry name" value="EGF/Laminin"/>
    <property type="match status" value="1"/>
</dbReference>
<dbReference type="AlphaFoldDB" id="A0AAD1UPP6"/>
<name>A0AAD1UPP6_EUPCR</name>
<feature type="compositionally biased region" description="Acidic residues" evidence="1">
    <location>
        <begin position="125"/>
        <end position="149"/>
    </location>
</feature>
<comment type="caution">
    <text evidence="3">The sequence shown here is derived from an EMBL/GenBank/DDBJ whole genome shotgun (WGS) entry which is preliminary data.</text>
</comment>
<evidence type="ECO:0008006" key="5">
    <source>
        <dbReference type="Google" id="ProtNLM"/>
    </source>
</evidence>
<feature type="compositionally biased region" description="Acidic residues" evidence="1">
    <location>
        <begin position="98"/>
        <end position="118"/>
    </location>
</feature>
<feature type="compositionally biased region" description="Acidic residues" evidence="1">
    <location>
        <begin position="49"/>
        <end position="87"/>
    </location>
</feature>
<proteinExistence type="predicted"/>
<protein>
    <recommendedName>
        <fullName evidence="5">EGF-like domain-containing protein</fullName>
    </recommendedName>
</protein>
<dbReference type="EMBL" id="CAMPGE010013150">
    <property type="protein sequence ID" value="CAI2371896.1"/>
    <property type="molecule type" value="Genomic_DNA"/>
</dbReference>
<dbReference type="Gene3D" id="2.10.25.10">
    <property type="entry name" value="Laminin"/>
    <property type="match status" value="1"/>
</dbReference>
<reference evidence="3" key="1">
    <citation type="submission" date="2023-07" db="EMBL/GenBank/DDBJ databases">
        <authorList>
            <consortium name="AG Swart"/>
            <person name="Singh M."/>
            <person name="Singh A."/>
            <person name="Seah K."/>
            <person name="Emmerich C."/>
        </authorList>
    </citation>
    <scope>NUCLEOTIDE SEQUENCE</scope>
    <source>
        <strain evidence="3">DP1</strain>
    </source>
</reference>
<feature type="transmembrane region" description="Helical" evidence="2">
    <location>
        <begin position="201"/>
        <end position="221"/>
    </location>
</feature>
<accession>A0AAD1UPP6</accession>
<feature type="region of interest" description="Disordered" evidence="1">
    <location>
        <begin position="34"/>
        <end position="153"/>
    </location>
</feature>
<sequence>MIKIRRSLFLVLIFSLLLLTSFGFRRKLSVRSFGTSNREASDQGRLQQDDDASSTDGADSEEAATPADEESPDSEESPTSTEDEAESADNLTEASDTTSEDAEDSADEDAETLTEEDSAPSSDDASIEESSSDDSEEETSLQEPSEEDIQYPPQSCITNEGVELLCHHRGVCFQGTCLCTEDWHGDDCLEETDDDLRFSEVITGVFAVLAIPLGFILSMCSGKIYRLLTKKNEEEAVAE</sequence>
<dbReference type="Proteomes" id="UP001295684">
    <property type="component" value="Unassembled WGS sequence"/>
</dbReference>
<evidence type="ECO:0000256" key="2">
    <source>
        <dbReference type="SAM" id="Phobius"/>
    </source>
</evidence>
<evidence type="ECO:0000256" key="1">
    <source>
        <dbReference type="SAM" id="MobiDB-lite"/>
    </source>
</evidence>
<keyword evidence="2" id="KW-0472">Membrane</keyword>
<evidence type="ECO:0000313" key="3">
    <source>
        <dbReference type="EMBL" id="CAI2371896.1"/>
    </source>
</evidence>
<keyword evidence="4" id="KW-1185">Reference proteome</keyword>
<keyword evidence="2" id="KW-0812">Transmembrane</keyword>
<evidence type="ECO:0000313" key="4">
    <source>
        <dbReference type="Proteomes" id="UP001295684"/>
    </source>
</evidence>
<keyword evidence="2" id="KW-1133">Transmembrane helix</keyword>